<proteinExistence type="predicted"/>
<dbReference type="AlphaFoldDB" id="A0AAD4WP15"/>
<accession>A0AAD4WP15</accession>
<reference evidence="1 2" key="1">
    <citation type="journal article" date="2022" name="G3 (Bethesda)">
        <title>Whole-genome sequence and methylome profiling of the almond [Prunus dulcis (Mill.) D.A. Webb] cultivar 'Nonpareil'.</title>
        <authorList>
            <person name="D'Amico-Willman K.M."/>
            <person name="Ouma W.Z."/>
            <person name="Meulia T."/>
            <person name="Sideli G.M."/>
            <person name="Gradziel T.M."/>
            <person name="Fresnedo-Ramirez J."/>
        </authorList>
    </citation>
    <scope>NUCLEOTIDE SEQUENCE [LARGE SCALE GENOMIC DNA]</scope>
    <source>
        <strain evidence="1">Clone GOH B32 T37-40</strain>
    </source>
</reference>
<dbReference type="Proteomes" id="UP001054821">
    <property type="component" value="Chromosome 2"/>
</dbReference>
<name>A0AAD4WP15_PRUDU</name>
<sequence length="88" mass="10327">MSHLAASLYLEEGTPSSCSQNERQTKEPSSCMHGSWTFLFPFPFPFRKERVRGRDSDTSVTYRRLVREYCGIEVDVDKLENAFTLYWH</sequence>
<keyword evidence="2" id="KW-1185">Reference proteome</keyword>
<organism evidence="1 2">
    <name type="scientific">Prunus dulcis</name>
    <name type="common">Almond</name>
    <name type="synonym">Amygdalus dulcis</name>
    <dbReference type="NCBI Taxonomy" id="3755"/>
    <lineage>
        <taxon>Eukaryota</taxon>
        <taxon>Viridiplantae</taxon>
        <taxon>Streptophyta</taxon>
        <taxon>Embryophyta</taxon>
        <taxon>Tracheophyta</taxon>
        <taxon>Spermatophyta</taxon>
        <taxon>Magnoliopsida</taxon>
        <taxon>eudicotyledons</taxon>
        <taxon>Gunneridae</taxon>
        <taxon>Pentapetalae</taxon>
        <taxon>rosids</taxon>
        <taxon>fabids</taxon>
        <taxon>Rosales</taxon>
        <taxon>Rosaceae</taxon>
        <taxon>Amygdaloideae</taxon>
        <taxon>Amygdaleae</taxon>
        <taxon>Prunus</taxon>
    </lineage>
</organism>
<gene>
    <name evidence="1" type="ORF">L3X38_014572</name>
</gene>
<protein>
    <submittedName>
        <fullName evidence="1">Uncharacterized protein</fullName>
    </submittedName>
</protein>
<dbReference type="EMBL" id="JAJFAZ020000002">
    <property type="protein sequence ID" value="KAI5346693.1"/>
    <property type="molecule type" value="Genomic_DNA"/>
</dbReference>
<evidence type="ECO:0000313" key="1">
    <source>
        <dbReference type="EMBL" id="KAI5346693.1"/>
    </source>
</evidence>
<evidence type="ECO:0000313" key="2">
    <source>
        <dbReference type="Proteomes" id="UP001054821"/>
    </source>
</evidence>
<comment type="caution">
    <text evidence="1">The sequence shown here is derived from an EMBL/GenBank/DDBJ whole genome shotgun (WGS) entry which is preliminary data.</text>
</comment>